<keyword evidence="2" id="KW-0472">Membrane</keyword>
<keyword evidence="2" id="KW-1133">Transmembrane helix</keyword>
<dbReference type="InterPro" id="IPR016047">
    <property type="entry name" value="M23ase_b-sheet_dom"/>
</dbReference>
<accession>A0A2A5AU21</accession>
<dbReference type="GO" id="GO:0004222">
    <property type="term" value="F:metalloendopeptidase activity"/>
    <property type="evidence" value="ECO:0007669"/>
    <property type="project" value="TreeGrafter"/>
</dbReference>
<keyword evidence="1" id="KW-0175">Coiled coil</keyword>
<dbReference type="SUPFAM" id="SSF51261">
    <property type="entry name" value="Duplicated hybrid motif"/>
    <property type="match status" value="1"/>
</dbReference>
<feature type="domain" description="M23ase beta-sheet core" evidence="3">
    <location>
        <begin position="313"/>
        <end position="405"/>
    </location>
</feature>
<dbReference type="AlphaFoldDB" id="A0A2A5AU21"/>
<dbReference type="Pfam" id="PF01551">
    <property type="entry name" value="Peptidase_M23"/>
    <property type="match status" value="1"/>
</dbReference>
<dbReference type="FunFam" id="2.70.70.10:FF:000003">
    <property type="entry name" value="Murein hydrolase activator EnvC"/>
    <property type="match status" value="1"/>
</dbReference>
<evidence type="ECO:0000256" key="1">
    <source>
        <dbReference type="SAM" id="Coils"/>
    </source>
</evidence>
<dbReference type="Gene3D" id="6.10.250.3150">
    <property type="match status" value="1"/>
</dbReference>
<evidence type="ECO:0000259" key="3">
    <source>
        <dbReference type="Pfam" id="PF01551"/>
    </source>
</evidence>
<reference evidence="5" key="1">
    <citation type="submission" date="2017-08" db="EMBL/GenBank/DDBJ databases">
        <title>A dynamic microbial community with high functional redundancy inhabits the cold, oxic subseafloor aquifer.</title>
        <authorList>
            <person name="Tully B.J."/>
            <person name="Wheat C.G."/>
            <person name="Glazer B.T."/>
            <person name="Huber J.A."/>
        </authorList>
    </citation>
    <scope>NUCLEOTIDE SEQUENCE [LARGE SCALE GENOMIC DNA]</scope>
</reference>
<dbReference type="PANTHER" id="PTHR21666">
    <property type="entry name" value="PEPTIDASE-RELATED"/>
    <property type="match status" value="1"/>
</dbReference>
<dbReference type="Gene3D" id="2.70.70.10">
    <property type="entry name" value="Glucose Permease (Domain IIA)"/>
    <property type="match status" value="1"/>
</dbReference>
<dbReference type="InterPro" id="IPR011055">
    <property type="entry name" value="Dup_hybrid_motif"/>
</dbReference>
<protein>
    <recommendedName>
        <fullName evidence="3">M23ase beta-sheet core domain-containing protein</fullName>
    </recommendedName>
</protein>
<name>A0A2A5AU21_9GAMM</name>
<dbReference type="Proteomes" id="UP000218327">
    <property type="component" value="Unassembled WGS sequence"/>
</dbReference>
<dbReference type="EMBL" id="NVVJ01000064">
    <property type="protein sequence ID" value="PCJ22356.1"/>
    <property type="molecule type" value="Genomic_DNA"/>
</dbReference>
<keyword evidence="2" id="KW-0812">Transmembrane</keyword>
<feature type="coiled-coil region" evidence="1">
    <location>
        <begin position="186"/>
        <end position="213"/>
    </location>
</feature>
<feature type="coiled-coil region" evidence="1">
    <location>
        <begin position="77"/>
        <end position="132"/>
    </location>
</feature>
<organism evidence="4 5">
    <name type="scientific">SAR86 cluster bacterium</name>
    <dbReference type="NCBI Taxonomy" id="2030880"/>
    <lineage>
        <taxon>Bacteria</taxon>
        <taxon>Pseudomonadati</taxon>
        <taxon>Pseudomonadota</taxon>
        <taxon>Gammaproteobacteria</taxon>
        <taxon>SAR86 cluster</taxon>
    </lineage>
</organism>
<evidence type="ECO:0000313" key="4">
    <source>
        <dbReference type="EMBL" id="PCJ22356.1"/>
    </source>
</evidence>
<dbReference type="PANTHER" id="PTHR21666:SF270">
    <property type="entry name" value="MUREIN HYDROLASE ACTIVATOR ENVC"/>
    <property type="match status" value="1"/>
</dbReference>
<feature type="transmembrane region" description="Helical" evidence="2">
    <location>
        <begin position="20"/>
        <end position="43"/>
    </location>
</feature>
<sequence length="413" mass="45616">MRQALQMKTHFVLNFFFRRFLYFSIVSFFVATSGFNISTPWSYHSSLSVSFAAENFDSTQQELAAVGTAIEEINSWLANANSRQSGEEKALQNAELEIAIVSQSLIADQTTLEDTESQLRSLRARNSILETQKTAQSQLLAQTIRAAYMAGDPSTIKLLLNQQDVSESARMLHYHRLFSEYQIKNIETFQNTLDEIAEVNTRLEIKATELSAQQTTRNQQLLALNEAKTNREQALINLKASIVSRGSELEQLEIDQVELQQLIESINRAMERIPSLANAGPFNEQRGKLLPPADGPVITRFGSRYGAGSLTRQGITIGVSEGTAVQAVHAGRVVFADWLRGSGLLIIVDHGDGYMSLYGANQALSKQAGDLVNTGDILATSGIGGDQRTAGIYFEIRLHGEAQNPASWIQKEN</sequence>
<proteinExistence type="predicted"/>
<evidence type="ECO:0000256" key="2">
    <source>
        <dbReference type="SAM" id="Phobius"/>
    </source>
</evidence>
<dbReference type="InterPro" id="IPR050570">
    <property type="entry name" value="Cell_wall_metabolism_enzyme"/>
</dbReference>
<gene>
    <name evidence="4" type="ORF">COA96_14700</name>
</gene>
<comment type="caution">
    <text evidence="4">The sequence shown here is derived from an EMBL/GenBank/DDBJ whole genome shotgun (WGS) entry which is preliminary data.</text>
</comment>
<dbReference type="CDD" id="cd12797">
    <property type="entry name" value="M23_peptidase"/>
    <property type="match status" value="1"/>
</dbReference>
<evidence type="ECO:0000313" key="5">
    <source>
        <dbReference type="Proteomes" id="UP000218327"/>
    </source>
</evidence>